<evidence type="ECO:0000256" key="2">
    <source>
        <dbReference type="PROSITE-ProRule" id="PRU00023"/>
    </source>
</evidence>
<dbReference type="PANTHER" id="PTHR46082:SF11">
    <property type="entry name" value="AAA+ ATPASE DOMAIN-CONTAINING PROTEIN-RELATED"/>
    <property type="match status" value="1"/>
</dbReference>
<dbReference type="SUPFAM" id="SSF48403">
    <property type="entry name" value="Ankyrin repeat"/>
    <property type="match status" value="1"/>
</dbReference>
<dbReference type="InterPro" id="IPR000845">
    <property type="entry name" value="Nucleoside_phosphorylase_d"/>
</dbReference>
<feature type="repeat" description="ANK" evidence="2">
    <location>
        <begin position="834"/>
        <end position="862"/>
    </location>
</feature>
<reference evidence="6" key="1">
    <citation type="journal article" date="2016" name="Genome Announc.">
        <title>Draft genome sequences of fungus Aspergillus calidoustus.</title>
        <authorList>
            <person name="Horn F."/>
            <person name="Linde J."/>
            <person name="Mattern D.J."/>
            <person name="Walther G."/>
            <person name="Guthke R."/>
            <person name="Scherlach K."/>
            <person name="Martin K."/>
            <person name="Brakhage A.A."/>
            <person name="Petzke L."/>
            <person name="Valiante V."/>
        </authorList>
    </citation>
    <scope>NUCLEOTIDE SEQUENCE [LARGE SCALE GENOMIC DNA]</scope>
    <source>
        <strain evidence="6">SF006504</strain>
    </source>
</reference>
<feature type="repeat" description="ANK" evidence="2">
    <location>
        <begin position="1095"/>
        <end position="1127"/>
    </location>
</feature>
<dbReference type="Gene3D" id="1.25.40.20">
    <property type="entry name" value="Ankyrin repeat-containing domain"/>
    <property type="match status" value="3"/>
</dbReference>
<evidence type="ECO:0000313" key="6">
    <source>
        <dbReference type="Proteomes" id="UP000054771"/>
    </source>
</evidence>
<dbReference type="PROSITE" id="PS50297">
    <property type="entry name" value="ANK_REP_REGION"/>
    <property type="match status" value="4"/>
</dbReference>
<dbReference type="PROSITE" id="PS50088">
    <property type="entry name" value="ANK_REPEAT"/>
    <property type="match status" value="5"/>
</dbReference>
<keyword evidence="6" id="KW-1185">Reference proteome</keyword>
<dbReference type="Gene3D" id="3.40.50.1580">
    <property type="entry name" value="Nucleoside phosphorylase domain"/>
    <property type="match status" value="1"/>
</dbReference>
<feature type="repeat" description="ANK" evidence="2">
    <location>
        <begin position="914"/>
        <end position="946"/>
    </location>
</feature>
<dbReference type="InterPro" id="IPR056884">
    <property type="entry name" value="NPHP3-like_N"/>
</dbReference>
<dbReference type="Pfam" id="PF01048">
    <property type="entry name" value="PNP_UDP_1"/>
    <property type="match status" value="1"/>
</dbReference>
<dbReference type="OrthoDB" id="1577640at2759"/>
<dbReference type="Pfam" id="PF24883">
    <property type="entry name" value="NPHP3_N"/>
    <property type="match status" value="1"/>
</dbReference>
<evidence type="ECO:0000256" key="1">
    <source>
        <dbReference type="ARBA" id="ARBA00022737"/>
    </source>
</evidence>
<feature type="domain" description="Nephrocystin 3-like N-terminal" evidence="4">
    <location>
        <begin position="334"/>
        <end position="466"/>
    </location>
</feature>
<sequence length="1170" mass="130348">MVGIAGGIPSQKYDVRLGDVAVSYPSDNCGGVRQHDFGKALEGGEFRRTGLLNRPPNSILSAVGQFRLQIDLDRTRFPRSVRDALEKDNVLKNKCSPPDQKTDRLFKANQPHPPESTCAQHPMEWDVARAQLASDAPNVHYGTVVSGNSVVKSAAVQDSLLRDIPDAVCVEMEASGLMNDFPCIIVRGICDYCDSHKNDQWHGYAALAAAAYAKELLEFLPAQEVAEEVLALKVYHNLEITLTEDMFGLQSVLVHVAYLTAINDEVRSISQRLNEVHLRQERYHQERVNQALAEKQNLCLQSFKLPGGYERLKERVPACTENMRVDAADSTVLLSKSIVDSLIAPSSATTVCYYFFKHGEQECTLSAALCAILHQLFSQQPHLIRHATSPWDSNGIKLREDTHELWRILIAATGDPTACSTVCVLDALDECPEADLEQLGSQLNDFYEKSRSAAWAHGLKFLVTSRPYHAIRSPFDSLPSDTKLESHQVGELIKAEVNLFIKAKVKEFVSTSGLPRAYSQDVQLNLEKQLCRAENRTYLWVHLAIEYIRSNLPRNLRPKTMSIPHLPPTLKGMYEVILEQVRREDVKTVRLIFQIIAAARCPLNTRKMGVALGVAGSPSSRTLAESAFDQEILEATIRNICGPFVVIKDYDIYFLHETAREFLLHDVTTVRPERKFSFSLLEAEESMTGICVRYLLMEDLVDANGRHKSVHQSLRWYAAENWADHLKSLPLSSRENMGGSLYRLYTRSTVWANEFWETILPREHVPKPTLPIHLVALNGHLDVLPKLINDKIVSADQADDIDTTALIWSSYNGHYEISELLLKEGANVNAESQRLGTPLLVASLKGHKALVKLFLDNGAEVNHICGPRWLAHYPRTTLPGFAYIPYHRGSALWAACFGGHLEIVQLLVEKGARELDFALLAASRGGNIDVIQFLMSNGADVNAQHEDGYYGTALQAASIDGHLETVGFLLQNGAKDKKKVGYHGCALDAAYCNDKFEVIKQLIAWDTKGLYDAAHYNAIFHSAAYQGDLQTLTYLLDFVPDATGPGPIGNGTALLQAARGGHIDITLVAAAAGGHTEILKAFLDDGADVDARDADGYFLLWIASFRGHLDTVELLIEYGADVNLRYRNWTAVDIARQLNREDIEECILETEEYVERINPLGELRVWSEPQ</sequence>
<dbReference type="AlphaFoldDB" id="A0A0U5GSV8"/>
<dbReference type="Pfam" id="PF13637">
    <property type="entry name" value="Ank_4"/>
    <property type="match status" value="1"/>
</dbReference>
<evidence type="ECO:0000259" key="4">
    <source>
        <dbReference type="Pfam" id="PF24883"/>
    </source>
</evidence>
<feature type="repeat" description="ANK" evidence="2">
    <location>
        <begin position="1067"/>
        <end position="1094"/>
    </location>
</feature>
<keyword evidence="2" id="KW-0040">ANK repeat</keyword>
<dbReference type="SUPFAM" id="SSF53167">
    <property type="entry name" value="Purine and uridine phosphorylases"/>
    <property type="match status" value="1"/>
</dbReference>
<accession>A0A0U5GSV8</accession>
<dbReference type="GO" id="GO:0009116">
    <property type="term" value="P:nucleoside metabolic process"/>
    <property type="evidence" value="ECO:0007669"/>
    <property type="project" value="InterPro"/>
</dbReference>
<proteinExistence type="predicted"/>
<dbReference type="SMART" id="SM00248">
    <property type="entry name" value="ANK"/>
    <property type="match status" value="9"/>
</dbReference>
<dbReference type="OMA" id="CYRGHDK"/>
<dbReference type="InterPro" id="IPR002110">
    <property type="entry name" value="Ankyrin_rpt"/>
</dbReference>
<feature type="domain" description="Nucleoside phosphorylase" evidence="3">
    <location>
        <begin position="101"/>
        <end position="207"/>
    </location>
</feature>
<dbReference type="InterPro" id="IPR036770">
    <property type="entry name" value="Ankyrin_rpt-contain_sf"/>
</dbReference>
<evidence type="ECO:0000259" key="3">
    <source>
        <dbReference type="Pfam" id="PF01048"/>
    </source>
</evidence>
<dbReference type="PANTHER" id="PTHR46082">
    <property type="entry name" value="ATP/GTP-BINDING PROTEIN-RELATED"/>
    <property type="match status" value="1"/>
</dbReference>
<dbReference type="Proteomes" id="UP000054771">
    <property type="component" value="Unassembled WGS sequence"/>
</dbReference>
<dbReference type="Pfam" id="PF12796">
    <property type="entry name" value="Ank_2"/>
    <property type="match status" value="3"/>
</dbReference>
<dbReference type="EMBL" id="CDMC01000006">
    <property type="protein sequence ID" value="CEN61164.1"/>
    <property type="molecule type" value="Genomic_DNA"/>
</dbReference>
<feature type="repeat" description="ANK" evidence="2">
    <location>
        <begin position="801"/>
        <end position="833"/>
    </location>
</feature>
<dbReference type="STRING" id="454130.A0A0U5GSV8"/>
<dbReference type="GO" id="GO:0003824">
    <property type="term" value="F:catalytic activity"/>
    <property type="evidence" value="ECO:0007669"/>
    <property type="project" value="InterPro"/>
</dbReference>
<organism evidence="5 6">
    <name type="scientific">Aspergillus calidoustus</name>
    <dbReference type="NCBI Taxonomy" id="454130"/>
    <lineage>
        <taxon>Eukaryota</taxon>
        <taxon>Fungi</taxon>
        <taxon>Dikarya</taxon>
        <taxon>Ascomycota</taxon>
        <taxon>Pezizomycotina</taxon>
        <taxon>Eurotiomycetes</taxon>
        <taxon>Eurotiomycetidae</taxon>
        <taxon>Eurotiales</taxon>
        <taxon>Aspergillaceae</taxon>
        <taxon>Aspergillus</taxon>
        <taxon>Aspergillus subgen. Nidulantes</taxon>
    </lineage>
</organism>
<dbReference type="InterPro" id="IPR035994">
    <property type="entry name" value="Nucleoside_phosphorylase_sf"/>
</dbReference>
<dbReference type="Pfam" id="PF00023">
    <property type="entry name" value="Ank"/>
    <property type="match status" value="1"/>
</dbReference>
<keyword evidence="1" id="KW-0677">Repeat</keyword>
<protein>
    <submittedName>
        <fullName evidence="5">Uncharacterized protein</fullName>
    </submittedName>
</protein>
<dbReference type="InterPro" id="IPR053137">
    <property type="entry name" value="NLR-like"/>
</dbReference>
<name>A0A0U5GSV8_ASPCI</name>
<gene>
    <name evidence="5" type="ORF">ASPCAL07828</name>
</gene>
<evidence type="ECO:0000313" key="5">
    <source>
        <dbReference type="EMBL" id="CEN61164.1"/>
    </source>
</evidence>